<dbReference type="Proteomes" id="UP000261420">
    <property type="component" value="Unplaced"/>
</dbReference>
<sequence>MYWNIFNTSPFWLHRRVIAPTTTCPVFFFVAETATDPESMAKFSQRARKFGIISIVVWVSLLALIPVLMALFSYLATLKN</sequence>
<feature type="transmembrane region" description="Helical" evidence="1">
    <location>
        <begin position="50"/>
        <end position="76"/>
    </location>
</feature>
<dbReference type="GeneTree" id="ENSGT01010000226980"/>
<dbReference type="AlphaFoldDB" id="A0A3B4VJG4"/>
<evidence type="ECO:0000313" key="3">
    <source>
        <dbReference type="Proteomes" id="UP000261420"/>
    </source>
</evidence>
<keyword evidence="1" id="KW-0472">Membrane</keyword>
<evidence type="ECO:0000313" key="2">
    <source>
        <dbReference type="Ensembl" id="ENSSDUP00000030687.1"/>
    </source>
</evidence>
<protein>
    <submittedName>
        <fullName evidence="2">Uncharacterized protein</fullName>
    </submittedName>
</protein>
<evidence type="ECO:0000256" key="1">
    <source>
        <dbReference type="SAM" id="Phobius"/>
    </source>
</evidence>
<dbReference type="Ensembl" id="ENSSDUT00000031222.1">
    <property type="protein sequence ID" value="ENSSDUP00000030687.1"/>
    <property type="gene ID" value="ENSSDUG00000022103.1"/>
</dbReference>
<accession>A0A3B4VJG4</accession>
<reference evidence="2" key="1">
    <citation type="submission" date="2025-08" db="UniProtKB">
        <authorList>
            <consortium name="Ensembl"/>
        </authorList>
    </citation>
    <scope>IDENTIFICATION</scope>
</reference>
<keyword evidence="3" id="KW-1185">Reference proteome</keyword>
<proteinExistence type="predicted"/>
<organism evidence="2 3">
    <name type="scientific">Seriola dumerili</name>
    <name type="common">Greater amberjack</name>
    <name type="synonym">Caranx dumerili</name>
    <dbReference type="NCBI Taxonomy" id="41447"/>
    <lineage>
        <taxon>Eukaryota</taxon>
        <taxon>Metazoa</taxon>
        <taxon>Chordata</taxon>
        <taxon>Craniata</taxon>
        <taxon>Vertebrata</taxon>
        <taxon>Euteleostomi</taxon>
        <taxon>Actinopterygii</taxon>
        <taxon>Neopterygii</taxon>
        <taxon>Teleostei</taxon>
        <taxon>Neoteleostei</taxon>
        <taxon>Acanthomorphata</taxon>
        <taxon>Carangaria</taxon>
        <taxon>Carangiformes</taxon>
        <taxon>Carangidae</taxon>
        <taxon>Seriola</taxon>
    </lineage>
</organism>
<keyword evidence="1" id="KW-0812">Transmembrane</keyword>
<name>A0A3B4VJG4_SERDU</name>
<keyword evidence="1" id="KW-1133">Transmembrane helix</keyword>
<reference evidence="2" key="2">
    <citation type="submission" date="2025-09" db="UniProtKB">
        <authorList>
            <consortium name="Ensembl"/>
        </authorList>
    </citation>
    <scope>IDENTIFICATION</scope>
</reference>